<sequence>MQRVPGEGTSTRKYFRKTLCSSASGSGLNNLDAPRTPVGHRLRNEEVPTFCDPELKEKMGMRSGTMSMGHFFANEVFGESDNTSDMNSFRIDVPCTPTVGVRRWHHQGRNDKLRVRIAGRKPIEEGILDGHEDTDEPSSSSSSASRGTETDGTSGDSSPDEDGGNDNIWGNVGKGKDDGDDGYDDDESATQPDSEDGKFTPRPRRWVPGKTCSDHSKSDPSMAQRYRYLSVEERVRIIKEERDRRLEGVRQKFVAMRANVVAPRPHTLVRVRMGGYKAIGFYGNRKTYENCALLAITANPAPLSRGITPERRSDRSNEKENKESPPRAVLSPAPRRPDSFDIKHSFREQKREQFGFKFIGENSRGSSASVLSIDKDD</sequence>
<feature type="compositionally biased region" description="Acidic residues" evidence="1">
    <location>
        <begin position="178"/>
        <end position="188"/>
    </location>
</feature>
<dbReference type="AlphaFoldDB" id="G0UU42"/>
<reference evidence="2" key="1">
    <citation type="journal article" date="2012" name="Proc. Natl. Acad. Sci. U.S.A.">
        <title>Antigenic diversity is generated by distinct evolutionary mechanisms in African trypanosome species.</title>
        <authorList>
            <person name="Jackson A.P."/>
            <person name="Berry A."/>
            <person name="Aslett M."/>
            <person name="Allison H.C."/>
            <person name="Burton P."/>
            <person name="Vavrova-Anderson J."/>
            <person name="Brown R."/>
            <person name="Browne H."/>
            <person name="Corton N."/>
            <person name="Hauser H."/>
            <person name="Gamble J."/>
            <person name="Gilderthorp R."/>
            <person name="Marcello L."/>
            <person name="McQuillan J."/>
            <person name="Otto T.D."/>
            <person name="Quail M.A."/>
            <person name="Sanders M.J."/>
            <person name="van Tonder A."/>
            <person name="Ginger M.L."/>
            <person name="Field M.C."/>
            <person name="Barry J.D."/>
            <person name="Hertz-Fowler C."/>
            <person name="Berriman M."/>
        </authorList>
    </citation>
    <scope>NUCLEOTIDE SEQUENCE</scope>
    <source>
        <strain evidence="2">IL3000</strain>
    </source>
</reference>
<feature type="compositionally biased region" description="Basic and acidic residues" evidence="1">
    <location>
        <begin position="308"/>
        <end position="325"/>
    </location>
</feature>
<feature type="compositionally biased region" description="Polar residues" evidence="1">
    <location>
        <begin position="146"/>
        <end position="157"/>
    </location>
</feature>
<name>G0UU42_TRYCI</name>
<dbReference type="EMBL" id="HE575322">
    <property type="protein sequence ID" value="CCC92906.1"/>
    <property type="molecule type" value="Genomic_DNA"/>
</dbReference>
<evidence type="ECO:0000256" key="1">
    <source>
        <dbReference type="SAM" id="MobiDB-lite"/>
    </source>
</evidence>
<organism evidence="2">
    <name type="scientific">Trypanosoma congolense (strain IL3000)</name>
    <dbReference type="NCBI Taxonomy" id="1068625"/>
    <lineage>
        <taxon>Eukaryota</taxon>
        <taxon>Discoba</taxon>
        <taxon>Euglenozoa</taxon>
        <taxon>Kinetoplastea</taxon>
        <taxon>Metakinetoplastina</taxon>
        <taxon>Trypanosomatida</taxon>
        <taxon>Trypanosomatidae</taxon>
        <taxon>Trypanosoma</taxon>
        <taxon>Nannomonas</taxon>
    </lineage>
</organism>
<feature type="region of interest" description="Disordered" evidence="1">
    <location>
        <begin position="123"/>
        <end position="220"/>
    </location>
</feature>
<gene>
    <name evidence="2" type="ORF">TCIL3000_9_3030</name>
</gene>
<feature type="region of interest" description="Disordered" evidence="1">
    <location>
        <begin position="302"/>
        <end position="377"/>
    </location>
</feature>
<dbReference type="VEuPathDB" id="TriTrypDB:TcIL3000_9_3030"/>
<proteinExistence type="predicted"/>
<accession>G0UU42</accession>
<protein>
    <submittedName>
        <fullName evidence="2">Uncharacterized protein</fullName>
    </submittedName>
</protein>
<evidence type="ECO:0000313" key="2">
    <source>
        <dbReference type="EMBL" id="CCC92906.1"/>
    </source>
</evidence>
<feature type="compositionally biased region" description="Basic and acidic residues" evidence="1">
    <location>
        <begin position="335"/>
        <end position="354"/>
    </location>
</feature>